<comment type="similarity">
    <text evidence="8">Belongs to the eIF-3 subunit A family.</text>
</comment>
<dbReference type="GO" id="GO:0033290">
    <property type="term" value="C:eukaryotic 48S preinitiation complex"/>
    <property type="evidence" value="ECO:0007669"/>
    <property type="project" value="UniProtKB-UniRule"/>
</dbReference>
<dbReference type="InterPro" id="IPR054711">
    <property type="entry name" value="eIF3a_PCI_TPR-like"/>
</dbReference>
<reference evidence="12" key="1">
    <citation type="submission" date="2025-08" db="UniProtKB">
        <authorList>
            <consortium name="RefSeq"/>
        </authorList>
    </citation>
    <scope>IDENTIFICATION</scope>
</reference>
<comment type="subunit">
    <text evidence="8">Component of the eukaryotic translation initiation factor 3 (eIF-3) complex, which is composed of 13 subunits: EIF3A, EIF3B, EIF3C, EIF3D, EIF3E, EIF3F, EIF3G, EIF3H, EIF3I, EIF3J, EIF3K, EIF3L and EIF3M.</text>
</comment>
<evidence type="ECO:0000256" key="3">
    <source>
        <dbReference type="ARBA" id="ARBA00022540"/>
    </source>
</evidence>
<evidence type="ECO:0000256" key="2">
    <source>
        <dbReference type="ARBA" id="ARBA00022490"/>
    </source>
</evidence>
<dbReference type="SMART" id="SM00088">
    <property type="entry name" value="PINT"/>
    <property type="match status" value="1"/>
</dbReference>
<dbReference type="Gene3D" id="1.25.40.860">
    <property type="match status" value="2"/>
</dbReference>
<evidence type="ECO:0000256" key="5">
    <source>
        <dbReference type="ARBA" id="ARBA00022884"/>
    </source>
</evidence>
<dbReference type="GO" id="GO:0016282">
    <property type="term" value="C:eukaryotic 43S preinitiation complex"/>
    <property type="evidence" value="ECO:0007669"/>
    <property type="project" value="UniProtKB-UniRule"/>
</dbReference>
<dbReference type="GO" id="GO:0071540">
    <property type="term" value="C:eukaryotic translation initiation factor 3 complex, eIF3e"/>
    <property type="evidence" value="ECO:0007669"/>
    <property type="project" value="TreeGrafter"/>
</dbReference>
<evidence type="ECO:0000256" key="9">
    <source>
        <dbReference type="SAM" id="MobiDB-lite"/>
    </source>
</evidence>
<evidence type="ECO:0000256" key="7">
    <source>
        <dbReference type="ARBA" id="ARBA00057145"/>
    </source>
</evidence>
<dbReference type="GO" id="GO:0003743">
    <property type="term" value="F:translation initiation factor activity"/>
    <property type="evidence" value="ECO:0007669"/>
    <property type="project" value="UniProtKB-UniRule"/>
</dbReference>
<keyword evidence="3 8" id="KW-0396">Initiation factor</keyword>
<feature type="region of interest" description="Disordered" evidence="9">
    <location>
        <begin position="656"/>
        <end position="1067"/>
    </location>
</feature>
<accession>A0A8N5I2R5</accession>
<feature type="coiled-coil region" evidence="8">
    <location>
        <begin position="356"/>
        <end position="432"/>
    </location>
</feature>
<evidence type="ECO:0000256" key="6">
    <source>
        <dbReference type="ARBA" id="ARBA00022917"/>
    </source>
</evidence>
<dbReference type="RefSeq" id="XP_030918441.1">
    <property type="nucleotide sequence ID" value="XM_031062581.1"/>
</dbReference>
<feature type="initiator methionine" description="Removed" evidence="8">
    <location>
        <position position="1"/>
    </location>
</feature>
<dbReference type="AlphaFoldDB" id="A0A8N5I2R5"/>
<organism evidence="11 12">
    <name type="scientific">Geospiza fortis</name>
    <name type="common">Medium ground-finch</name>
    <dbReference type="NCBI Taxonomy" id="48883"/>
    <lineage>
        <taxon>Eukaryota</taxon>
        <taxon>Metazoa</taxon>
        <taxon>Chordata</taxon>
        <taxon>Craniata</taxon>
        <taxon>Vertebrata</taxon>
        <taxon>Euteleostomi</taxon>
        <taxon>Archelosauria</taxon>
        <taxon>Archosauria</taxon>
        <taxon>Dinosauria</taxon>
        <taxon>Saurischia</taxon>
        <taxon>Theropoda</taxon>
        <taxon>Coelurosauria</taxon>
        <taxon>Aves</taxon>
        <taxon>Neognathae</taxon>
        <taxon>Neoaves</taxon>
        <taxon>Telluraves</taxon>
        <taxon>Australaves</taxon>
        <taxon>Passeriformes</taxon>
        <taxon>Thraupidae</taxon>
        <taxon>Geospiza</taxon>
    </lineage>
</organism>
<dbReference type="GO" id="GO:0002188">
    <property type="term" value="P:translation reinitiation"/>
    <property type="evidence" value="ECO:0007669"/>
    <property type="project" value="TreeGrafter"/>
</dbReference>
<keyword evidence="6 8" id="KW-0648">Protein biosynthesis</keyword>
<dbReference type="Proteomes" id="UP000504602">
    <property type="component" value="Unplaced"/>
</dbReference>
<dbReference type="GeneID" id="102033567"/>
<evidence type="ECO:0000256" key="8">
    <source>
        <dbReference type="HAMAP-Rule" id="MF_03000"/>
    </source>
</evidence>
<dbReference type="PROSITE" id="PS50250">
    <property type="entry name" value="PCI"/>
    <property type="match status" value="1"/>
</dbReference>
<evidence type="ECO:0000259" key="10">
    <source>
        <dbReference type="PROSITE" id="PS50250"/>
    </source>
</evidence>
<dbReference type="HAMAP" id="MF_03000">
    <property type="entry name" value="eIF3a"/>
    <property type="match status" value="1"/>
</dbReference>
<evidence type="ECO:0000313" key="12">
    <source>
        <dbReference type="RefSeq" id="XP_030918441.1"/>
    </source>
</evidence>
<dbReference type="Pfam" id="PF22591">
    <property type="entry name" value="eIF3a_PCI_TPR-like"/>
    <property type="match status" value="1"/>
</dbReference>
<dbReference type="GO" id="GO:0003729">
    <property type="term" value="F:mRNA binding"/>
    <property type="evidence" value="ECO:0007669"/>
    <property type="project" value="TreeGrafter"/>
</dbReference>
<evidence type="ECO:0000256" key="4">
    <source>
        <dbReference type="ARBA" id="ARBA00022737"/>
    </source>
</evidence>
<dbReference type="GO" id="GO:0043614">
    <property type="term" value="C:multi-eIF complex"/>
    <property type="evidence" value="ECO:0007669"/>
    <property type="project" value="TreeGrafter"/>
</dbReference>
<evidence type="ECO:0000313" key="11">
    <source>
        <dbReference type="Proteomes" id="UP000504602"/>
    </source>
</evidence>
<comment type="subcellular location">
    <subcellularLocation>
        <location evidence="1 8">Cytoplasm</location>
    </subcellularLocation>
</comment>
<feature type="compositionally biased region" description="Basic and acidic residues" evidence="9">
    <location>
        <begin position="958"/>
        <end position="1059"/>
    </location>
</feature>
<keyword evidence="4" id="KW-0677">Repeat</keyword>
<comment type="function">
    <text evidence="8">RNA-binding component of the eukaryotic translation initiation factor 3 (eIF-3) complex, which is involved in protein synthesis of a specialized repertoire of mRNAs and, together with other initiation factors, stimulates binding of mRNA and methionyl-tRNAi to the 40S ribosome. The eIF-3 complex specifically targets and initiates translation of a subset of mRNAs involved in cell proliferation.</text>
</comment>
<feature type="coiled-coil region" evidence="8">
    <location>
        <begin position="465"/>
        <end position="499"/>
    </location>
</feature>
<feature type="compositionally biased region" description="Polar residues" evidence="9">
    <location>
        <begin position="12"/>
        <end position="22"/>
    </location>
</feature>
<dbReference type="InterPro" id="IPR000717">
    <property type="entry name" value="PCI_dom"/>
</dbReference>
<dbReference type="Pfam" id="PF01399">
    <property type="entry name" value="PCI"/>
    <property type="match status" value="1"/>
</dbReference>
<name>A0A8N5I2R5_GEOFO</name>
<gene>
    <name evidence="12" type="primary">LOC102033567</name>
    <name evidence="8" type="synonym">EIF3A</name>
    <name evidence="8" type="synonym">EIF3S10</name>
</gene>
<dbReference type="Gene3D" id="4.10.860.10">
    <property type="entry name" value="UVR domain"/>
    <property type="match status" value="1"/>
</dbReference>
<feature type="domain" description="PCI" evidence="10">
    <location>
        <begin position="113"/>
        <end position="296"/>
    </location>
</feature>
<comment type="function">
    <text evidence="7">RNA-binding component of the eukaryotic translation initiation factor 3 (eIF-3) complex, which is required for several steps in the initiation of protein synthesis. The eIF-3 complex associates with the 40S ribosome and facilitates the recruitment of eIF-1, eIF-1A, eIF-2:GTP:methionyl-tRNAi and eIF-5 to form the 43S pre-initiation complex (43S PIC). The eIF-3 complex stimulates mRNA recruitment to the 43S PIC and scanning of the mRNA for AUG recognition. The eIF-3 complex is also required for disassembly and recycling of post-termination ribosomal complexes and subsequently prevents premature joining of the 40S and 60S ribosomal subunits prior to initiation. The eIF-3 complex specifically targets and initiates translation of a subset of mRNAs involved in cell proliferation, including cell cycling, differentiation and apoptosis, and uses different modes of RNA stem-loop binding to exert either translational activation or repression.</text>
</comment>
<keyword evidence="2 8" id="KW-0963">Cytoplasm</keyword>
<dbReference type="PANTHER" id="PTHR14005">
    <property type="entry name" value="EUKARYOTIC TRANSLATION INITIATION FACTOR 3, THETA SUBUNIT"/>
    <property type="match status" value="1"/>
</dbReference>
<feature type="region of interest" description="Disordered" evidence="9">
    <location>
        <begin position="625"/>
        <end position="644"/>
    </location>
</feature>
<proteinExistence type="inferred from homology"/>
<dbReference type="GO" id="GO:0001732">
    <property type="term" value="P:formation of cytoplasmic translation initiation complex"/>
    <property type="evidence" value="ECO:0007669"/>
    <property type="project" value="UniProtKB-UniRule"/>
</dbReference>
<sequence>MHLGQIQRHHNQSTAINLNNPDSQSMHLETRLVQLDSAISMELWQEAFKAVEDIHGLFALSKKPPKPQLMANYYHKVSTVFWKSGNALFHASTLHRLYHLSREMRKNLTQEEMQRMSTRVLLATLSIPITPERTDIARLLDMDGIIVEKQRRLATLLGLQAPPTRASLINDMVRFNVVQYVVPEVKELYNWLEVDFHPLKLSARVSKVLNWVKDQAEKEPELQLYIPHLQNNTILRLLQQVAQIYQSIEFARLCTLVPFVDAFQLERCIVDAARHCDLQVRLDHTTRTLSFGSDLNYCTREDAPLGPQLQSMPSEQIRNQLTAMSSALAKALAVIKPPHLMQEKEEQHQLAVTAFLKNSRKEHQRILARRQTIEERKERLESLNIQREKEELEQREAELQKVRKAEEERLRQEAKEREKERILQEHEQIKKKTVRERLEQIKKTELGAKAFKDIDIEDLEELDPDFIMAKQVEQLEKEKKELQERLKNQEKKIDYFERAKRLEEIPLIKTAYEEQRVHDMELWEQQEEERITTLQLEREKALEHKSRLSRMLEDRDLFEARLKASRRTVYEDKLKQFQERLAEERRNRLEERKKQRKEERRITYYREKEEEEQRLREEQLLKEREEKERIEREKREQEQREYQERVKKLEELEKKKRQREMEIEERERRREEERRGLDDPFSRKESRWGDRESESSWRRGGEPESEWRRAPVERDWRRGDPRDDDRPFRRGDDLPRRGDDLPRRGPADDKERPPESAEDRPARREGDEDRPPRREGDEDRPPRRGLDEDRPPRRGLDDDRGSWRAADDDRGPRRGLDDDRGPRRGLDDDRGPRRGLDDDRGPRRGLDDDRGPRRGLDDDRGPRRGLDDDRGPRRGLDDDRGPRRGLDDDRGPRRGLDDDRGPRRGLDDDRMARRDEDRGPWRNADDDRLSRRDDDRGPWRGGEDSRPGPWRPFGKPGGWREREKAREDSWGPPRDSRPSGDREWDRDKDRDESEKEREFDRERDFDRDDRFRRPRDEGGWRRGPAEETSSWRDSSRREEWDRGGRDMRDRRGDDREAPRVGKVWIETNQQPEQACEFAEAVI</sequence>
<feature type="compositionally biased region" description="Basic and acidic residues" evidence="9">
    <location>
        <begin position="656"/>
        <end position="946"/>
    </location>
</feature>
<keyword evidence="5 8" id="KW-0694">RNA-binding</keyword>
<feature type="region of interest" description="Disordered" evidence="9">
    <location>
        <begin position="1"/>
        <end position="22"/>
    </location>
</feature>
<dbReference type="GO" id="GO:0071541">
    <property type="term" value="C:eukaryotic translation initiation factor 3 complex, eIF3m"/>
    <property type="evidence" value="ECO:0007669"/>
    <property type="project" value="TreeGrafter"/>
</dbReference>
<dbReference type="PANTHER" id="PTHR14005:SF0">
    <property type="entry name" value="EUKARYOTIC TRANSLATION INITIATION FACTOR 3 SUBUNIT A"/>
    <property type="match status" value="1"/>
</dbReference>
<keyword evidence="11" id="KW-1185">Reference proteome</keyword>
<keyword evidence="8" id="KW-0175">Coiled coil</keyword>
<protein>
    <recommendedName>
        <fullName evidence="8">Eukaryotic translation initiation factor 3 subunit A</fullName>
        <shortName evidence="8">eIF3a</shortName>
    </recommendedName>
    <alternativeName>
        <fullName evidence="8">Eukaryotic translation initiation factor 3 subunit 10</fullName>
    </alternativeName>
    <alternativeName>
        <fullName evidence="8">eIF-3-theta</fullName>
    </alternativeName>
</protein>
<dbReference type="FunFam" id="1.25.40.860:FF:000002">
    <property type="entry name" value="Eukaryotic translation initiation factor 3 subunit A"/>
    <property type="match status" value="1"/>
</dbReference>
<dbReference type="OrthoDB" id="18884at2759"/>
<evidence type="ECO:0000256" key="1">
    <source>
        <dbReference type="ARBA" id="ARBA00004496"/>
    </source>
</evidence>
<dbReference type="GO" id="GO:0043226">
    <property type="term" value="C:organelle"/>
    <property type="evidence" value="ECO:0007669"/>
    <property type="project" value="UniProtKB-ARBA"/>
</dbReference>
<dbReference type="FunFam" id="4.10.860.10:FF:000001">
    <property type="entry name" value="Eukaryotic translation initiation factor 3 subunit A"/>
    <property type="match status" value="1"/>
</dbReference>
<dbReference type="InterPro" id="IPR027512">
    <property type="entry name" value="EIF3A"/>
</dbReference>
<dbReference type="FunFam" id="1.25.40.860:FF:000001">
    <property type="entry name" value="Eukaryotic translation initiation factor 3 subunit A"/>
    <property type="match status" value="1"/>
</dbReference>